<dbReference type="AlphaFoldDB" id="A0ABD3QNB5"/>
<proteinExistence type="predicted"/>
<dbReference type="Gene3D" id="2.60.40.10">
    <property type="entry name" value="Immunoglobulins"/>
    <property type="match status" value="1"/>
</dbReference>
<organism evidence="2 3">
    <name type="scientific">Stephanodiscus triporus</name>
    <dbReference type="NCBI Taxonomy" id="2934178"/>
    <lineage>
        <taxon>Eukaryota</taxon>
        <taxon>Sar</taxon>
        <taxon>Stramenopiles</taxon>
        <taxon>Ochrophyta</taxon>
        <taxon>Bacillariophyta</taxon>
        <taxon>Coscinodiscophyceae</taxon>
        <taxon>Thalassiosirophycidae</taxon>
        <taxon>Stephanodiscales</taxon>
        <taxon>Stephanodiscaceae</taxon>
        <taxon>Stephanodiscus</taxon>
    </lineage>
</organism>
<dbReference type="Proteomes" id="UP001530315">
    <property type="component" value="Unassembled WGS sequence"/>
</dbReference>
<dbReference type="InterPro" id="IPR013783">
    <property type="entry name" value="Ig-like_fold"/>
</dbReference>
<keyword evidence="3" id="KW-1185">Reference proteome</keyword>
<evidence type="ECO:0000256" key="1">
    <source>
        <dbReference type="SAM" id="MobiDB-lite"/>
    </source>
</evidence>
<gene>
    <name evidence="2" type="ORF">ACHAW5_010967</name>
</gene>
<sequence>MVPPPDIAMVPSPKYSAEPSNIPSNLPSIPPNRDPSENPSEPPSAGGNPTSPPTGGMVKRERVSHPCFVDDQPLAGAKVILYDEIGTEVAWNVTDSDGYYAFYGLPSGRYYTSVEYPSCDSGVRVLLSSGTDDHAFKFYKNGEVCDVKLSIGGGDELSMGDFVHFDTLDECCANMFWFDIDGCSSRSPVAFQFEFCVDIYGFDEYSDCPLHEIQTVEREMQKGLGPNSTLALVQFGSTMLSKVGDETYCIGPTIHHNFVTNKLRGLSSSQEGKTTICGVVVTKETLCSDEACLRANYEKVLVPFEDYVNSRMFLSSLHSSVGDGLHTVDLRMAEVVASSLTTRKLVFPSNASKDAANEHSANKDTPRFYPTYISGTLCHSKTLFDSWEKSYGSLKDCCEAHFSWDFAACCSSLNMGGC</sequence>
<dbReference type="EMBL" id="JALLAZ020000264">
    <property type="protein sequence ID" value="KAL3799230.1"/>
    <property type="molecule type" value="Genomic_DNA"/>
</dbReference>
<name>A0ABD3QNB5_9STRA</name>
<protein>
    <recommendedName>
        <fullName evidence="4">SD-repeat containing protein B domain-containing protein</fullName>
    </recommendedName>
</protein>
<evidence type="ECO:0000313" key="2">
    <source>
        <dbReference type="EMBL" id="KAL3799230.1"/>
    </source>
</evidence>
<evidence type="ECO:0000313" key="3">
    <source>
        <dbReference type="Proteomes" id="UP001530315"/>
    </source>
</evidence>
<comment type="caution">
    <text evidence="2">The sequence shown here is derived from an EMBL/GenBank/DDBJ whole genome shotgun (WGS) entry which is preliminary data.</text>
</comment>
<feature type="region of interest" description="Disordered" evidence="1">
    <location>
        <begin position="1"/>
        <end position="59"/>
    </location>
</feature>
<dbReference type="SUPFAM" id="SSF49478">
    <property type="entry name" value="Cna protein B-type domain"/>
    <property type="match status" value="1"/>
</dbReference>
<reference evidence="2 3" key="1">
    <citation type="submission" date="2024-10" db="EMBL/GenBank/DDBJ databases">
        <title>Updated reference genomes for cyclostephanoid diatoms.</title>
        <authorList>
            <person name="Roberts W.R."/>
            <person name="Alverson A.J."/>
        </authorList>
    </citation>
    <scope>NUCLEOTIDE SEQUENCE [LARGE SCALE GENOMIC DNA]</scope>
    <source>
        <strain evidence="2 3">AJA276-08</strain>
    </source>
</reference>
<accession>A0ABD3QNB5</accession>
<evidence type="ECO:0008006" key="4">
    <source>
        <dbReference type="Google" id="ProtNLM"/>
    </source>
</evidence>